<proteinExistence type="predicted"/>
<dbReference type="Proteomes" id="UP001230253">
    <property type="component" value="Unassembled WGS sequence"/>
</dbReference>
<evidence type="ECO:0000313" key="2">
    <source>
        <dbReference type="Proteomes" id="UP001230253"/>
    </source>
</evidence>
<name>A0ABU0CA58_9BRAD</name>
<dbReference type="EMBL" id="JAUSUK010000002">
    <property type="protein sequence ID" value="MDQ0327416.1"/>
    <property type="molecule type" value="Genomic_DNA"/>
</dbReference>
<sequence length="32" mass="3098">MQIDSADDEVVAGAFSKLKLSAAAACGKAAAS</sequence>
<accession>A0ABU0CA58</accession>
<reference evidence="1 2" key="1">
    <citation type="submission" date="2023-07" db="EMBL/GenBank/DDBJ databases">
        <title>Genomic Encyclopedia of Type Strains, Phase IV (KMG-IV): sequencing the most valuable type-strain genomes for metagenomic binning, comparative biology and taxonomic classification.</title>
        <authorList>
            <person name="Goeker M."/>
        </authorList>
    </citation>
    <scope>NUCLEOTIDE SEQUENCE [LARGE SCALE GENOMIC DNA]</scope>
    <source>
        <strain evidence="1 2">DSM 11549</strain>
    </source>
</reference>
<organism evidence="1 2">
    <name type="scientific">Rhodopseudomonas julia</name>
    <dbReference type="NCBI Taxonomy" id="200617"/>
    <lineage>
        <taxon>Bacteria</taxon>
        <taxon>Pseudomonadati</taxon>
        <taxon>Pseudomonadota</taxon>
        <taxon>Alphaproteobacteria</taxon>
        <taxon>Hyphomicrobiales</taxon>
        <taxon>Nitrobacteraceae</taxon>
        <taxon>Rhodopseudomonas</taxon>
    </lineage>
</organism>
<comment type="caution">
    <text evidence="1">The sequence shown here is derived from an EMBL/GenBank/DDBJ whole genome shotgun (WGS) entry which is preliminary data.</text>
</comment>
<gene>
    <name evidence="1" type="ORF">J2R99_003285</name>
</gene>
<protein>
    <submittedName>
        <fullName evidence="1">Uncharacterized protein</fullName>
    </submittedName>
</protein>
<evidence type="ECO:0000313" key="1">
    <source>
        <dbReference type="EMBL" id="MDQ0327416.1"/>
    </source>
</evidence>
<keyword evidence="2" id="KW-1185">Reference proteome</keyword>